<evidence type="ECO:0000313" key="3">
    <source>
        <dbReference type="Proteomes" id="UP001066276"/>
    </source>
</evidence>
<dbReference type="AlphaFoldDB" id="A0AAV7UYK5"/>
<evidence type="ECO:0000313" key="2">
    <source>
        <dbReference type="EMBL" id="KAJ1194179.1"/>
    </source>
</evidence>
<evidence type="ECO:0000256" key="1">
    <source>
        <dbReference type="SAM" id="MobiDB-lite"/>
    </source>
</evidence>
<comment type="caution">
    <text evidence="2">The sequence shown here is derived from an EMBL/GenBank/DDBJ whole genome shotgun (WGS) entry which is preliminary data.</text>
</comment>
<feature type="compositionally biased region" description="Polar residues" evidence="1">
    <location>
        <begin position="76"/>
        <end position="86"/>
    </location>
</feature>
<keyword evidence="3" id="KW-1185">Reference proteome</keyword>
<sequence length="154" mass="16335">MGGTLGEEGAVPRQSGVAAGPPQKNTKVELNINPITEAPGPSRRRDPPTASSAQHCLSDPRPGRSTASRGWRPTTRGPNHSPQLLTGAQLPPLDPIFCGALPDVGFFPALAPRVPQHPHTHRGSLRLSLRVRFGLAFRADDGGVQSTLRVRPPS</sequence>
<dbReference type="Proteomes" id="UP001066276">
    <property type="component" value="Chromosome 2_2"/>
</dbReference>
<dbReference type="EMBL" id="JANPWB010000004">
    <property type="protein sequence ID" value="KAJ1194179.1"/>
    <property type="molecule type" value="Genomic_DNA"/>
</dbReference>
<feature type="region of interest" description="Disordered" evidence="1">
    <location>
        <begin position="1"/>
        <end position="91"/>
    </location>
</feature>
<gene>
    <name evidence="2" type="ORF">NDU88_003474</name>
</gene>
<protein>
    <submittedName>
        <fullName evidence="2">Uncharacterized protein</fullName>
    </submittedName>
</protein>
<name>A0AAV7UYK5_PLEWA</name>
<proteinExistence type="predicted"/>
<organism evidence="2 3">
    <name type="scientific">Pleurodeles waltl</name>
    <name type="common">Iberian ribbed newt</name>
    <dbReference type="NCBI Taxonomy" id="8319"/>
    <lineage>
        <taxon>Eukaryota</taxon>
        <taxon>Metazoa</taxon>
        <taxon>Chordata</taxon>
        <taxon>Craniata</taxon>
        <taxon>Vertebrata</taxon>
        <taxon>Euteleostomi</taxon>
        <taxon>Amphibia</taxon>
        <taxon>Batrachia</taxon>
        <taxon>Caudata</taxon>
        <taxon>Salamandroidea</taxon>
        <taxon>Salamandridae</taxon>
        <taxon>Pleurodelinae</taxon>
        <taxon>Pleurodeles</taxon>
    </lineage>
</organism>
<reference evidence="2" key="1">
    <citation type="journal article" date="2022" name="bioRxiv">
        <title>Sequencing and chromosome-scale assembly of the giantPleurodeles waltlgenome.</title>
        <authorList>
            <person name="Brown T."/>
            <person name="Elewa A."/>
            <person name="Iarovenko S."/>
            <person name="Subramanian E."/>
            <person name="Araus A.J."/>
            <person name="Petzold A."/>
            <person name="Susuki M."/>
            <person name="Suzuki K.-i.T."/>
            <person name="Hayashi T."/>
            <person name="Toyoda A."/>
            <person name="Oliveira C."/>
            <person name="Osipova E."/>
            <person name="Leigh N.D."/>
            <person name="Simon A."/>
            <person name="Yun M.H."/>
        </authorList>
    </citation>
    <scope>NUCLEOTIDE SEQUENCE</scope>
    <source>
        <strain evidence="2">20211129_DDA</strain>
        <tissue evidence="2">Liver</tissue>
    </source>
</reference>
<accession>A0AAV7UYK5</accession>